<dbReference type="InterPro" id="IPR045465">
    <property type="entry name" value="Trans_reg_dom"/>
</dbReference>
<protein>
    <recommendedName>
        <fullName evidence="1">Transcriptional regulator-like domain-containing protein</fullName>
    </recommendedName>
</protein>
<name>A0AA88Z2F5_BURCE</name>
<evidence type="ECO:0000313" key="3">
    <source>
        <dbReference type="Proteomes" id="UP000029575"/>
    </source>
</evidence>
<sequence length="80" mass="9685">MADRLVPAQHRLFITRADWRNAEQYPKATFRDPSTWSWELLRRNSEYAQGYIQYRPDMLTFQRLPLRRRGASHVDRHGLL</sequence>
<accession>A0AA88Z2F5</accession>
<dbReference type="Proteomes" id="UP000029575">
    <property type="component" value="Unassembled WGS sequence"/>
</dbReference>
<dbReference type="Pfam" id="PF20109">
    <property type="entry name" value="Trans_reg_dom"/>
    <property type="match status" value="1"/>
</dbReference>
<reference evidence="2 3" key="1">
    <citation type="submission" date="2014-06" db="EMBL/GenBank/DDBJ databases">
        <authorList>
            <person name="Bishop-Lilly K.A."/>
            <person name="Broomall S.M."/>
            <person name="Chain P.S."/>
            <person name="Chertkov O."/>
            <person name="Coyne S.R."/>
            <person name="Daligault H.E."/>
            <person name="Davenport K.W."/>
            <person name="Erkkila T."/>
            <person name="Frey K.G."/>
            <person name="Gibbons H.S."/>
            <person name="Gu W."/>
            <person name="Jaissle J."/>
            <person name="Johnson S.L."/>
            <person name="Koroleva G.I."/>
            <person name="Ladner J.T."/>
            <person name="Lo C.-C."/>
            <person name="Minogue T.D."/>
            <person name="Munk C."/>
            <person name="Palacios G.F."/>
            <person name="Redden C.L."/>
            <person name="Rosenzweig C.N."/>
            <person name="Scholz M.B."/>
            <person name="Teshima H."/>
            <person name="Xu Y."/>
        </authorList>
    </citation>
    <scope>NUCLEOTIDE SEQUENCE [LARGE SCALE GENOMIC DNA]</scope>
    <source>
        <strain evidence="2 3">DWS 37UF10B-2</strain>
    </source>
</reference>
<gene>
    <name evidence="2" type="ORF">DM43_3185</name>
</gene>
<evidence type="ECO:0000259" key="1">
    <source>
        <dbReference type="Pfam" id="PF20109"/>
    </source>
</evidence>
<organism evidence="2 3">
    <name type="scientific">Burkholderia cepacia</name>
    <name type="common">Pseudomonas cepacia</name>
    <dbReference type="NCBI Taxonomy" id="292"/>
    <lineage>
        <taxon>Bacteria</taxon>
        <taxon>Pseudomonadati</taxon>
        <taxon>Pseudomonadota</taxon>
        <taxon>Betaproteobacteria</taxon>
        <taxon>Burkholderiales</taxon>
        <taxon>Burkholderiaceae</taxon>
        <taxon>Burkholderia</taxon>
        <taxon>Burkholderia cepacia complex</taxon>
    </lineage>
</organism>
<dbReference type="EMBL" id="JPGD01000005">
    <property type="protein sequence ID" value="KGB99404.1"/>
    <property type="molecule type" value="Genomic_DNA"/>
</dbReference>
<comment type="caution">
    <text evidence="2">The sequence shown here is derived from an EMBL/GenBank/DDBJ whole genome shotgun (WGS) entry which is preliminary data.</text>
</comment>
<dbReference type="AlphaFoldDB" id="A0AA88Z2F5"/>
<proteinExistence type="predicted"/>
<dbReference type="RefSeq" id="WP_179948990.1">
    <property type="nucleotide sequence ID" value="NZ_KN150854.1"/>
</dbReference>
<evidence type="ECO:0000313" key="2">
    <source>
        <dbReference type="EMBL" id="KGB99404.1"/>
    </source>
</evidence>
<feature type="domain" description="Transcriptional regulator-like" evidence="1">
    <location>
        <begin position="18"/>
        <end position="55"/>
    </location>
</feature>